<gene>
    <name evidence="1" type="ORF">S01H4_60700</name>
</gene>
<name>X1DC24_9ZZZZ</name>
<accession>X1DC24</accession>
<sequence length="125" mass="13790">MKSKTSVVLMLAVGLILMTLNIPVSKSNSCFDDPEPDLECDGNLYFDDVKPGSTVEGSFFVKNVGDPDSELSWEIESYPDFGICWIFNPCDGYDLKPEDGPVTVEVSFIAPDDCYTQFTGEIKVV</sequence>
<proteinExistence type="predicted"/>
<comment type="caution">
    <text evidence="1">The sequence shown here is derived from an EMBL/GenBank/DDBJ whole genome shotgun (WGS) entry which is preliminary data.</text>
</comment>
<organism evidence="1">
    <name type="scientific">marine sediment metagenome</name>
    <dbReference type="NCBI Taxonomy" id="412755"/>
    <lineage>
        <taxon>unclassified sequences</taxon>
        <taxon>metagenomes</taxon>
        <taxon>ecological metagenomes</taxon>
    </lineage>
</organism>
<dbReference type="EMBL" id="BART01035851">
    <property type="protein sequence ID" value="GAH05870.1"/>
    <property type="molecule type" value="Genomic_DNA"/>
</dbReference>
<evidence type="ECO:0008006" key="2">
    <source>
        <dbReference type="Google" id="ProtNLM"/>
    </source>
</evidence>
<evidence type="ECO:0000313" key="1">
    <source>
        <dbReference type="EMBL" id="GAH05870.1"/>
    </source>
</evidence>
<feature type="non-terminal residue" evidence="1">
    <location>
        <position position="125"/>
    </location>
</feature>
<protein>
    <recommendedName>
        <fullName evidence="2">Abnormal spindle-like microcephaly-associated protein ASH domain-containing protein</fullName>
    </recommendedName>
</protein>
<dbReference type="AlphaFoldDB" id="X1DC24"/>
<reference evidence="1" key="1">
    <citation type="journal article" date="2014" name="Front. Microbiol.">
        <title>High frequency of phylogenetically diverse reductive dehalogenase-homologous genes in deep subseafloor sedimentary metagenomes.</title>
        <authorList>
            <person name="Kawai M."/>
            <person name="Futagami T."/>
            <person name="Toyoda A."/>
            <person name="Takaki Y."/>
            <person name="Nishi S."/>
            <person name="Hori S."/>
            <person name="Arai W."/>
            <person name="Tsubouchi T."/>
            <person name="Morono Y."/>
            <person name="Uchiyama I."/>
            <person name="Ito T."/>
            <person name="Fujiyama A."/>
            <person name="Inagaki F."/>
            <person name="Takami H."/>
        </authorList>
    </citation>
    <scope>NUCLEOTIDE SEQUENCE</scope>
    <source>
        <strain evidence="1">Expedition CK06-06</strain>
    </source>
</reference>